<name>A0A7D4C1K1_9BACT</name>
<reference evidence="2 3" key="1">
    <citation type="submission" date="2019-07" db="EMBL/GenBank/DDBJ databases">
        <title>Thalassofilum flectens gen. nov., sp. nov., a novel moderate thermophilic anaerobe from a shallow sea hot spring in Kunashir Island (Russia), representing a new family in the order Bacteroidales, and proposal of Thalassofilacea fam. nov.</title>
        <authorList>
            <person name="Kochetkova T.V."/>
            <person name="Podosokorskaya O.A."/>
            <person name="Novikov A."/>
            <person name="Elcheninov A.G."/>
            <person name="Toshchakov S.V."/>
            <person name="Kublanov I.V."/>
        </authorList>
    </citation>
    <scope>NUCLEOTIDE SEQUENCE [LARGE SCALE GENOMIC DNA]</scope>
    <source>
        <strain evidence="2 3">38-H</strain>
    </source>
</reference>
<dbReference type="SUPFAM" id="SSF52540">
    <property type="entry name" value="P-loop containing nucleoside triphosphate hydrolases"/>
    <property type="match status" value="1"/>
</dbReference>
<dbReference type="InterPro" id="IPR051396">
    <property type="entry name" value="Bact_Antivir_Def_Nuclease"/>
</dbReference>
<evidence type="ECO:0000313" key="3">
    <source>
        <dbReference type="Proteomes" id="UP000500961"/>
    </source>
</evidence>
<keyword evidence="2" id="KW-0547">Nucleotide-binding</keyword>
<dbReference type="Gene3D" id="3.40.50.300">
    <property type="entry name" value="P-loop containing nucleotide triphosphate hydrolases"/>
    <property type="match status" value="1"/>
</dbReference>
<dbReference type="Proteomes" id="UP000500961">
    <property type="component" value="Chromosome"/>
</dbReference>
<dbReference type="InterPro" id="IPR041685">
    <property type="entry name" value="AAA_GajA/Old/RecF-like"/>
</dbReference>
<keyword evidence="3" id="KW-1185">Reference proteome</keyword>
<proteinExistence type="predicted"/>
<dbReference type="PANTHER" id="PTHR43581:SF2">
    <property type="entry name" value="EXCINUCLEASE ATPASE SUBUNIT"/>
    <property type="match status" value="1"/>
</dbReference>
<feature type="domain" description="Endonuclease GajA/Old nuclease/RecF-like AAA" evidence="1">
    <location>
        <begin position="10"/>
        <end position="143"/>
    </location>
</feature>
<sequence length="223" mass="25639">MQAFIDRINATKPLFNKSLDELIEDKKYLTNENIKYGYVKSAKRVIEKILKIKYVNELDGEKLYVSNKKYVKINYSSSGQQESIWILNLIFLSLLNNNKMFIVFEEPEAHLYPVAQKDIIDLIAILFNALKSQIIITTHSPYILSAINNLLYADVLSKKGKNVGEIIDYKTIVNYEKLTAFSVNNGLLNTIIDKETNMIQSEVIDDVSSILNNIFNKLFELDD</sequence>
<accession>A0A7D4C1K1</accession>
<dbReference type="GO" id="GO:0005524">
    <property type="term" value="F:ATP binding"/>
    <property type="evidence" value="ECO:0007669"/>
    <property type="project" value="UniProtKB-KW"/>
</dbReference>
<dbReference type="KEGG" id="ttz:FHG85_11190"/>
<organism evidence="2 3">
    <name type="scientific">Tenuifilum thalassicum</name>
    <dbReference type="NCBI Taxonomy" id="2590900"/>
    <lineage>
        <taxon>Bacteria</taxon>
        <taxon>Pseudomonadati</taxon>
        <taxon>Bacteroidota</taxon>
        <taxon>Bacteroidia</taxon>
        <taxon>Bacteroidales</taxon>
        <taxon>Tenuifilaceae</taxon>
        <taxon>Tenuifilum</taxon>
    </lineage>
</organism>
<dbReference type="AlphaFoldDB" id="A0A7D4C1K1"/>
<gene>
    <name evidence="2" type="ORF">FHG85_11190</name>
</gene>
<evidence type="ECO:0000313" key="2">
    <source>
        <dbReference type="EMBL" id="QKG80804.1"/>
    </source>
</evidence>
<dbReference type="InterPro" id="IPR027417">
    <property type="entry name" value="P-loop_NTPase"/>
</dbReference>
<dbReference type="PANTHER" id="PTHR43581">
    <property type="entry name" value="ATP/GTP PHOSPHATASE"/>
    <property type="match status" value="1"/>
</dbReference>
<dbReference type="EMBL" id="CP041345">
    <property type="protein sequence ID" value="QKG80804.1"/>
    <property type="molecule type" value="Genomic_DNA"/>
</dbReference>
<dbReference type="RefSeq" id="WP_173075920.1">
    <property type="nucleotide sequence ID" value="NZ_CP041345.1"/>
</dbReference>
<dbReference type="Pfam" id="PF13175">
    <property type="entry name" value="AAA_15"/>
    <property type="match status" value="1"/>
</dbReference>
<evidence type="ECO:0000259" key="1">
    <source>
        <dbReference type="Pfam" id="PF13175"/>
    </source>
</evidence>
<keyword evidence="2" id="KW-0067">ATP-binding</keyword>
<protein>
    <submittedName>
        <fullName evidence="2">ATP-binding protein</fullName>
    </submittedName>
</protein>